<feature type="non-terminal residue" evidence="1">
    <location>
        <position position="89"/>
    </location>
</feature>
<name>A0ABQ5K5Q1_9EUKA</name>
<dbReference type="Proteomes" id="UP001057375">
    <property type="component" value="Unassembled WGS sequence"/>
</dbReference>
<evidence type="ECO:0000313" key="1">
    <source>
        <dbReference type="EMBL" id="GKT27151.1"/>
    </source>
</evidence>
<accession>A0ABQ5K5Q1</accession>
<gene>
    <name evidence="1" type="ORF">ADUPG1_004735</name>
</gene>
<comment type="caution">
    <text evidence="1">The sequence shown here is derived from an EMBL/GenBank/DDBJ whole genome shotgun (WGS) entry which is preliminary data.</text>
</comment>
<dbReference type="EMBL" id="BQXS01007324">
    <property type="protein sequence ID" value="GKT27151.1"/>
    <property type="molecule type" value="Genomic_DNA"/>
</dbReference>
<proteinExistence type="predicted"/>
<protein>
    <submittedName>
        <fullName evidence="1">Uncharacterized protein</fullName>
    </submittedName>
</protein>
<evidence type="ECO:0000313" key="2">
    <source>
        <dbReference type="Proteomes" id="UP001057375"/>
    </source>
</evidence>
<feature type="non-terminal residue" evidence="1">
    <location>
        <position position="1"/>
    </location>
</feature>
<keyword evidence="2" id="KW-1185">Reference proteome</keyword>
<sequence length="89" mass="10274">KRELDEAEKTVINEQLNDIQSQIENQIQNQTQDQGKKTVEVEIEHFEADALKSGGHYIVSRGRVKKIDAYTRHIYFTDDTAIAIEDVTR</sequence>
<reference evidence="1" key="1">
    <citation type="submission" date="2022-03" db="EMBL/GenBank/DDBJ databases">
        <title>Draft genome sequence of Aduncisulcus paluster, a free-living microaerophilic Fornicata.</title>
        <authorList>
            <person name="Yuyama I."/>
            <person name="Kume K."/>
            <person name="Tamura T."/>
            <person name="Inagaki Y."/>
            <person name="Hashimoto T."/>
        </authorList>
    </citation>
    <scope>NUCLEOTIDE SEQUENCE</scope>
    <source>
        <strain evidence="1">NY0171</strain>
    </source>
</reference>
<organism evidence="1 2">
    <name type="scientific">Aduncisulcus paluster</name>
    <dbReference type="NCBI Taxonomy" id="2918883"/>
    <lineage>
        <taxon>Eukaryota</taxon>
        <taxon>Metamonada</taxon>
        <taxon>Carpediemonas-like organisms</taxon>
        <taxon>Aduncisulcus</taxon>
    </lineage>
</organism>